<evidence type="ECO:0000313" key="2">
    <source>
        <dbReference type="EMBL" id="EGE05941.1"/>
    </source>
</evidence>
<gene>
    <name evidence="2" type="ORF">TEQG_04948</name>
</gene>
<sequence length="106" mass="11747">MTSQGSEWEGYRSRPKMQLDVNYNAPPDVCYLLHEGKPRESALAANASEKDRESRDEDTLASARTQLSSGMSESLVGAKETNMLDTACLHLVLGKFGSREDFPDYS</sequence>
<dbReference type="EMBL" id="DS995743">
    <property type="protein sequence ID" value="EGE05941.1"/>
    <property type="molecule type" value="Genomic_DNA"/>
</dbReference>
<accession>F2PVM3</accession>
<protein>
    <submittedName>
        <fullName evidence="2">Uncharacterized protein</fullName>
    </submittedName>
</protein>
<feature type="compositionally biased region" description="Basic and acidic residues" evidence="1">
    <location>
        <begin position="48"/>
        <end position="58"/>
    </location>
</feature>
<reference evidence="3" key="1">
    <citation type="journal article" date="2012" name="MBio">
        <title>Comparative genome analysis of Trichophyton rubrum and related dermatophytes reveals candidate genes involved in infection.</title>
        <authorList>
            <person name="Martinez D.A."/>
            <person name="Oliver B.G."/>
            <person name="Graeser Y."/>
            <person name="Goldberg J.M."/>
            <person name="Li W."/>
            <person name="Martinez-Rossi N.M."/>
            <person name="Monod M."/>
            <person name="Shelest E."/>
            <person name="Barton R.C."/>
            <person name="Birch E."/>
            <person name="Brakhage A.A."/>
            <person name="Chen Z."/>
            <person name="Gurr S.J."/>
            <person name="Heiman D."/>
            <person name="Heitman J."/>
            <person name="Kosti I."/>
            <person name="Rossi A."/>
            <person name="Saif S."/>
            <person name="Samalova M."/>
            <person name="Saunders C.W."/>
            <person name="Shea T."/>
            <person name="Summerbell R.C."/>
            <person name="Xu J."/>
            <person name="Young S."/>
            <person name="Zeng Q."/>
            <person name="Birren B.W."/>
            <person name="Cuomo C.A."/>
            <person name="White T.C."/>
        </authorList>
    </citation>
    <scope>NUCLEOTIDE SEQUENCE [LARGE SCALE GENOMIC DNA]</scope>
    <source>
        <strain evidence="3">ATCC MYA-4606 / CBS 127.97</strain>
    </source>
</reference>
<dbReference type="HOGENOM" id="CLU_2225049_0_0_1"/>
<keyword evidence="3" id="KW-1185">Reference proteome</keyword>
<feature type="compositionally biased region" description="Polar residues" evidence="1">
    <location>
        <begin position="62"/>
        <end position="72"/>
    </location>
</feature>
<organism evidence="2 3">
    <name type="scientific">Trichophyton equinum (strain ATCC MYA-4606 / CBS 127.97)</name>
    <name type="common">Horse ringworm fungus</name>
    <dbReference type="NCBI Taxonomy" id="559882"/>
    <lineage>
        <taxon>Eukaryota</taxon>
        <taxon>Fungi</taxon>
        <taxon>Dikarya</taxon>
        <taxon>Ascomycota</taxon>
        <taxon>Pezizomycotina</taxon>
        <taxon>Eurotiomycetes</taxon>
        <taxon>Eurotiomycetidae</taxon>
        <taxon>Onygenales</taxon>
        <taxon>Arthrodermataceae</taxon>
        <taxon>Trichophyton</taxon>
    </lineage>
</organism>
<evidence type="ECO:0000313" key="3">
    <source>
        <dbReference type="Proteomes" id="UP000009169"/>
    </source>
</evidence>
<evidence type="ECO:0000256" key="1">
    <source>
        <dbReference type="SAM" id="MobiDB-lite"/>
    </source>
</evidence>
<name>F2PVM3_TRIEC</name>
<proteinExistence type="predicted"/>
<dbReference type="AlphaFoldDB" id="F2PVM3"/>
<dbReference type="Proteomes" id="UP000009169">
    <property type="component" value="Unassembled WGS sequence"/>
</dbReference>
<feature type="region of interest" description="Disordered" evidence="1">
    <location>
        <begin position="41"/>
        <end position="74"/>
    </location>
</feature>
<dbReference type="VEuPathDB" id="FungiDB:TEQG_04948"/>